<comment type="caution">
    <text evidence="2">The sequence shown here is derived from an EMBL/GenBank/DDBJ whole genome shotgun (WGS) entry which is preliminary data.</text>
</comment>
<proteinExistence type="predicted"/>
<gene>
    <name evidence="2" type="ORF">COCSUDRAFT_39500</name>
</gene>
<feature type="transmembrane region" description="Helical" evidence="1">
    <location>
        <begin position="91"/>
        <end position="109"/>
    </location>
</feature>
<evidence type="ECO:0000313" key="2">
    <source>
        <dbReference type="EMBL" id="EIE26390.1"/>
    </source>
</evidence>
<organism evidence="2 3">
    <name type="scientific">Coccomyxa subellipsoidea (strain C-169)</name>
    <name type="common">Green microalga</name>
    <dbReference type="NCBI Taxonomy" id="574566"/>
    <lineage>
        <taxon>Eukaryota</taxon>
        <taxon>Viridiplantae</taxon>
        <taxon>Chlorophyta</taxon>
        <taxon>core chlorophytes</taxon>
        <taxon>Trebouxiophyceae</taxon>
        <taxon>Trebouxiophyceae incertae sedis</taxon>
        <taxon>Coccomyxaceae</taxon>
        <taxon>Coccomyxa</taxon>
        <taxon>Coccomyxa subellipsoidea</taxon>
    </lineage>
</organism>
<dbReference type="eggNOG" id="ENOG502S0JS">
    <property type="taxonomic scope" value="Eukaryota"/>
</dbReference>
<reference evidence="2 3" key="1">
    <citation type="journal article" date="2012" name="Genome Biol.">
        <title>The genome of the polar eukaryotic microalga coccomyxa subellipsoidea reveals traits of cold adaptation.</title>
        <authorList>
            <person name="Blanc G."/>
            <person name="Agarkova I."/>
            <person name="Grimwood J."/>
            <person name="Kuo A."/>
            <person name="Brueggeman A."/>
            <person name="Dunigan D."/>
            <person name="Gurnon J."/>
            <person name="Ladunga I."/>
            <person name="Lindquist E."/>
            <person name="Lucas S."/>
            <person name="Pangilinan J."/>
            <person name="Proschold T."/>
            <person name="Salamov A."/>
            <person name="Schmutz J."/>
            <person name="Weeks D."/>
            <person name="Yamada T."/>
            <person name="Claverie J.M."/>
            <person name="Grigoriev I."/>
            <person name="Van Etten J."/>
            <person name="Lomsadze A."/>
            <person name="Borodovsky M."/>
        </authorList>
    </citation>
    <scope>NUCLEOTIDE SEQUENCE [LARGE SCALE GENOMIC DNA]</scope>
    <source>
        <strain evidence="2 3">C-169</strain>
    </source>
</reference>
<feature type="transmembrane region" description="Helical" evidence="1">
    <location>
        <begin position="145"/>
        <end position="168"/>
    </location>
</feature>
<dbReference type="EMBL" id="AGSI01000002">
    <property type="protein sequence ID" value="EIE26390.1"/>
    <property type="molecule type" value="Genomic_DNA"/>
</dbReference>
<dbReference type="Gene3D" id="1.10.357.20">
    <property type="entry name" value="SLC41 divalent cation transporters, integral membrane domain"/>
    <property type="match status" value="2"/>
</dbReference>
<dbReference type="InterPro" id="IPR036739">
    <property type="entry name" value="SLC41_membr_dom_sf"/>
</dbReference>
<sequence length="208" mass="22161">MATTSSMLDQTYMHAWSGNAVSDYSAEESSAELCDSGLPDPEVCDVLHIPPKETAVVSEAWSRGRWLLGLLVLQSTSSMVLDMYQDLLRNHLVITLFLTMLVGAGGNAGNQSAIKVIRGLARAGFARVYVSEGGLLDSFAISTSLFFIVMTSVLTGTVLPFALAFVGIDPANAGTTIQVWCDITGCLITCVTCKMVLEQLANVFPVAS</sequence>
<dbReference type="Proteomes" id="UP000007264">
    <property type="component" value="Unassembled WGS sequence"/>
</dbReference>
<keyword evidence="3" id="KW-1185">Reference proteome</keyword>
<protein>
    <recommendedName>
        <fullName evidence="4">SLC41A/MgtE integral membrane domain-containing protein</fullName>
    </recommendedName>
</protein>
<keyword evidence="1" id="KW-0812">Transmembrane</keyword>
<keyword evidence="1" id="KW-1133">Transmembrane helix</keyword>
<dbReference type="GeneID" id="17044400"/>
<evidence type="ECO:0000256" key="1">
    <source>
        <dbReference type="SAM" id="Phobius"/>
    </source>
</evidence>
<accession>I0Z6X1</accession>
<dbReference type="OrthoDB" id="48232at2759"/>
<dbReference type="KEGG" id="csl:COCSUDRAFT_39500"/>
<evidence type="ECO:0000313" key="3">
    <source>
        <dbReference type="Proteomes" id="UP000007264"/>
    </source>
</evidence>
<dbReference type="PANTHER" id="PTHR41394">
    <property type="entry name" value="MAGNESIUM TRANSPORTER MGTE"/>
    <property type="match status" value="1"/>
</dbReference>
<dbReference type="RefSeq" id="XP_005650934.1">
    <property type="nucleotide sequence ID" value="XM_005650877.1"/>
</dbReference>
<keyword evidence="1" id="KW-0472">Membrane</keyword>
<dbReference type="AlphaFoldDB" id="I0Z6X1"/>
<dbReference type="GO" id="GO:0008324">
    <property type="term" value="F:monoatomic cation transmembrane transporter activity"/>
    <property type="evidence" value="ECO:0007669"/>
    <property type="project" value="InterPro"/>
</dbReference>
<dbReference type="SUPFAM" id="SSF161093">
    <property type="entry name" value="MgtE membrane domain-like"/>
    <property type="match status" value="1"/>
</dbReference>
<dbReference type="PANTHER" id="PTHR41394:SF5">
    <property type="entry name" value="SLC41A_MGTE INTEGRAL MEMBRANE DOMAIN-CONTAINING PROTEIN"/>
    <property type="match status" value="1"/>
</dbReference>
<name>I0Z6X1_COCSC</name>
<evidence type="ECO:0008006" key="4">
    <source>
        <dbReference type="Google" id="ProtNLM"/>
    </source>
</evidence>